<organism evidence="4">
    <name type="scientific">Fervidobacterium nodosum</name>
    <dbReference type="NCBI Taxonomy" id="2424"/>
    <lineage>
        <taxon>Bacteria</taxon>
        <taxon>Thermotogati</taxon>
        <taxon>Thermotogota</taxon>
        <taxon>Thermotogae</taxon>
        <taxon>Thermotogales</taxon>
        <taxon>Fervidobacteriaceae</taxon>
        <taxon>Fervidobacterium</taxon>
    </lineage>
</organism>
<dbReference type="EMBL" id="DRXW01000034">
    <property type="protein sequence ID" value="HHR33406.1"/>
    <property type="molecule type" value="Genomic_DNA"/>
</dbReference>
<sequence>MEGKPFTSFIIRLLDIIFSAIGLIITSPIILVVTIILLLTGEHKVFYLQERVGKGGKPFKIIKFVTMRSGSEKQGNITLKNDPRVLPFGKFLRKTKINELPQLINVLKGDMSLVGWRAQTYDIFSHFTPDVQQALKKIRPGVSGIGPVMFRSEEELLDPKKVPDPRKFYLEVLTPYKGYVEKWYVDNYSIKNYLLIIFCTILIVLFPKSTLHMKLFKNVPTPPQEILKIKALANVSDE</sequence>
<dbReference type="InterPro" id="IPR003362">
    <property type="entry name" value="Bact_transf"/>
</dbReference>
<feature type="transmembrane region" description="Helical" evidence="2">
    <location>
        <begin position="190"/>
        <end position="207"/>
    </location>
</feature>
<evidence type="ECO:0000256" key="2">
    <source>
        <dbReference type="SAM" id="Phobius"/>
    </source>
</evidence>
<dbReference type="Pfam" id="PF02397">
    <property type="entry name" value="Bac_transf"/>
    <property type="match status" value="1"/>
</dbReference>
<dbReference type="AlphaFoldDB" id="A0A7C5Y3F6"/>
<comment type="similarity">
    <text evidence="1">Belongs to the bacterial sugar transferase family.</text>
</comment>
<reference evidence="4" key="1">
    <citation type="journal article" date="2020" name="mSystems">
        <title>Genome- and Community-Level Interaction Insights into Carbon Utilization and Element Cycling Functions of Hydrothermarchaeota in Hydrothermal Sediment.</title>
        <authorList>
            <person name="Zhou Z."/>
            <person name="Liu Y."/>
            <person name="Xu W."/>
            <person name="Pan J."/>
            <person name="Luo Z.H."/>
            <person name="Li M."/>
        </authorList>
    </citation>
    <scope>NUCLEOTIDE SEQUENCE [LARGE SCALE GENOMIC DNA]</scope>
    <source>
        <strain evidence="4">SpSt-1088</strain>
    </source>
</reference>
<dbReference type="PANTHER" id="PTHR30576">
    <property type="entry name" value="COLANIC BIOSYNTHESIS UDP-GLUCOSE LIPID CARRIER TRANSFERASE"/>
    <property type="match status" value="1"/>
</dbReference>
<dbReference type="PANTHER" id="PTHR30576:SF20">
    <property type="entry name" value="QUINOVOSAMINEPHOSPHOTRANSFERAE-RELATED"/>
    <property type="match status" value="1"/>
</dbReference>
<keyword evidence="2" id="KW-1133">Transmembrane helix</keyword>
<evidence type="ECO:0000256" key="1">
    <source>
        <dbReference type="ARBA" id="ARBA00006464"/>
    </source>
</evidence>
<dbReference type="GO" id="GO:0016780">
    <property type="term" value="F:phosphotransferase activity, for other substituted phosphate groups"/>
    <property type="evidence" value="ECO:0007669"/>
    <property type="project" value="TreeGrafter"/>
</dbReference>
<feature type="transmembrane region" description="Helical" evidence="2">
    <location>
        <begin position="12"/>
        <end position="39"/>
    </location>
</feature>
<name>A0A7C5Y3F6_9BACT</name>
<evidence type="ECO:0000313" key="4">
    <source>
        <dbReference type="EMBL" id="HHR33406.1"/>
    </source>
</evidence>
<keyword evidence="2" id="KW-0812">Transmembrane</keyword>
<gene>
    <name evidence="4" type="ORF">ENM46_00485</name>
</gene>
<comment type="caution">
    <text evidence="4">The sequence shown here is derived from an EMBL/GenBank/DDBJ whole genome shotgun (WGS) entry which is preliminary data.</text>
</comment>
<proteinExistence type="inferred from homology"/>
<keyword evidence="4" id="KW-0808">Transferase</keyword>
<accession>A0A7C5Y3F6</accession>
<feature type="domain" description="Bacterial sugar transferase" evidence="3">
    <location>
        <begin position="12"/>
        <end position="205"/>
    </location>
</feature>
<protein>
    <submittedName>
        <fullName evidence="4">Sugar transferase</fullName>
    </submittedName>
</protein>
<keyword evidence="2" id="KW-0472">Membrane</keyword>
<evidence type="ECO:0000259" key="3">
    <source>
        <dbReference type="Pfam" id="PF02397"/>
    </source>
</evidence>